<organism evidence="2 3">
    <name type="scientific">Candidatus Desulfovibrio trichonymphae</name>
    <dbReference type="NCBI Taxonomy" id="1725232"/>
    <lineage>
        <taxon>Bacteria</taxon>
        <taxon>Pseudomonadati</taxon>
        <taxon>Thermodesulfobacteriota</taxon>
        <taxon>Desulfovibrionia</taxon>
        <taxon>Desulfovibrionales</taxon>
        <taxon>Desulfovibrionaceae</taxon>
        <taxon>Desulfovibrio</taxon>
    </lineage>
</organism>
<dbReference type="AlphaFoldDB" id="A0A1J1E3N1"/>
<dbReference type="EMBL" id="AP017368">
    <property type="protein sequence ID" value="BAV92040.1"/>
    <property type="molecule type" value="Genomic_DNA"/>
</dbReference>
<gene>
    <name evidence="2" type="ORF">RSDT_0528</name>
</gene>
<accession>A0A1J1E3N1</accession>
<feature type="signal peptide" evidence="1">
    <location>
        <begin position="1"/>
        <end position="21"/>
    </location>
</feature>
<dbReference type="PROSITE" id="PS51257">
    <property type="entry name" value="PROKAR_LIPOPROTEIN"/>
    <property type="match status" value="1"/>
</dbReference>
<evidence type="ECO:0008006" key="4">
    <source>
        <dbReference type="Google" id="ProtNLM"/>
    </source>
</evidence>
<sequence>MRNFFVLIFAILLLAACTASQHRDAVRDDTKDRISVGTVQREIRVGMSGAAVVATLGSPNMVTTDGQRRETWVYDKIATERVYSSSNMGAGAGAAGAGVSGNGGSILGLVLGGSTQSGAASTSQRTLTIIIKFDNAGLVRDFSYRQSSF</sequence>
<keyword evidence="3" id="KW-1185">Reference proteome</keyword>
<evidence type="ECO:0000313" key="2">
    <source>
        <dbReference type="EMBL" id="BAV92040.1"/>
    </source>
</evidence>
<protein>
    <recommendedName>
        <fullName evidence="4">Lipoprotein SmpA/OmlA domain-containing protein</fullName>
    </recommendedName>
</protein>
<evidence type="ECO:0000313" key="3">
    <source>
        <dbReference type="Proteomes" id="UP000242645"/>
    </source>
</evidence>
<name>A0A1J1E3N1_9BACT</name>
<dbReference type="Proteomes" id="UP000242645">
    <property type="component" value="Chromosome"/>
</dbReference>
<feature type="chain" id="PRO_5009618697" description="Lipoprotein SmpA/OmlA domain-containing protein" evidence="1">
    <location>
        <begin position="22"/>
        <end position="149"/>
    </location>
</feature>
<dbReference type="KEGG" id="dtr:RSDT_0528"/>
<proteinExistence type="predicted"/>
<keyword evidence="1" id="KW-0732">Signal</keyword>
<reference evidence="2 3" key="1">
    <citation type="journal article" date="2017" name="ISME J.">
        <title>Genome of 'Ca. Desulfovibrio trichonymphae', an H2-oxidizing bacterium in a tripartite symbiotic system within a protist cell in the termite gut.</title>
        <authorList>
            <person name="Kuwahara H."/>
            <person name="Yuki M."/>
            <person name="Izawa K."/>
            <person name="Ohkuma M."/>
            <person name="Hongoh Y."/>
        </authorList>
    </citation>
    <scope>NUCLEOTIDE SEQUENCE [LARGE SCALE GENOMIC DNA]</scope>
    <source>
        <strain evidence="2 3">Rs-N31</strain>
    </source>
</reference>
<evidence type="ECO:0000256" key="1">
    <source>
        <dbReference type="SAM" id="SignalP"/>
    </source>
</evidence>
<dbReference type="OrthoDB" id="9795390at2"/>